<organism evidence="3 4">
    <name type="scientific">Mycena belliarum</name>
    <dbReference type="NCBI Taxonomy" id="1033014"/>
    <lineage>
        <taxon>Eukaryota</taxon>
        <taxon>Fungi</taxon>
        <taxon>Dikarya</taxon>
        <taxon>Basidiomycota</taxon>
        <taxon>Agaricomycotina</taxon>
        <taxon>Agaricomycetes</taxon>
        <taxon>Agaricomycetidae</taxon>
        <taxon>Agaricales</taxon>
        <taxon>Marasmiineae</taxon>
        <taxon>Mycenaceae</taxon>
        <taxon>Mycena</taxon>
    </lineage>
</organism>
<dbReference type="PANTHER" id="PTHR34814">
    <property type="entry name" value="NITROSOGUANIDINE RESISTANCE PROTEIN SNG1"/>
    <property type="match status" value="1"/>
</dbReference>
<dbReference type="EMBL" id="JARJCN010000007">
    <property type="protein sequence ID" value="KAJ7099307.1"/>
    <property type="molecule type" value="Genomic_DNA"/>
</dbReference>
<evidence type="ECO:0000259" key="2">
    <source>
        <dbReference type="Pfam" id="PF12051"/>
    </source>
</evidence>
<feature type="transmembrane region" description="Helical" evidence="1">
    <location>
        <begin position="363"/>
        <end position="382"/>
    </location>
</feature>
<accession>A0AAD6XTT6</accession>
<keyword evidence="4" id="KW-1185">Reference proteome</keyword>
<feature type="transmembrane region" description="Helical" evidence="1">
    <location>
        <begin position="60"/>
        <end position="80"/>
    </location>
</feature>
<feature type="transmembrane region" description="Helical" evidence="1">
    <location>
        <begin position="415"/>
        <end position="436"/>
    </location>
</feature>
<sequence>MDRHSPIITRIQYTSAIEASSGHTKPPSPLPAAPSASAPPFSAHFFDTSLSAARATYLKVLAAGVTLLGVVVFAVCAIYWGSIRSTPHHALPGWIVDFDGGVVGQYVADSLARINAGSHGIAWRVVSADRFPGGVSQVEDAIVGEAVWAAVSINAGASSSLSAALSAVDPSYNSSLAITFIGSEARNEAAYRNIILPLVSSQLEQASRTFALQFARNISLTSNTTALLSIAPEIIIQPIYYTVSNIRPLDNSLASAVTFVGLIYLLILSFFMVLVSLRAREASGLDHLLTLRSLVCVRLSTAFGAYLFVALFYALLSRAFHLPFDRRFGRAGFVIFWAFNWLGMLACGLALESLVTITTVRYIPLFLLFWIISNMSVAGFPLEVLPHFYRFGYAFPFYNISRGVRTVVFRTQDNLGLNFGVLIAWVALSCFTLSVFQWIRRRRTVAVQEKALIESKILKSAPLDGWSA</sequence>
<dbReference type="InterPro" id="IPR053001">
    <property type="entry name" value="MNNG_permease-like"/>
</dbReference>
<keyword evidence="1" id="KW-0812">Transmembrane</keyword>
<name>A0AAD6XTT6_9AGAR</name>
<dbReference type="Pfam" id="PF12051">
    <property type="entry name" value="DUF3533"/>
    <property type="match status" value="1"/>
</dbReference>
<feature type="transmembrane region" description="Helical" evidence="1">
    <location>
        <begin position="328"/>
        <end position="351"/>
    </location>
</feature>
<protein>
    <recommendedName>
        <fullName evidence="2">DUF3533 domain-containing protein</fullName>
    </recommendedName>
</protein>
<keyword evidence="1" id="KW-1133">Transmembrane helix</keyword>
<dbReference type="InterPro" id="IPR022703">
    <property type="entry name" value="DUF3533"/>
</dbReference>
<dbReference type="GO" id="GO:0016020">
    <property type="term" value="C:membrane"/>
    <property type="evidence" value="ECO:0007669"/>
    <property type="project" value="TreeGrafter"/>
</dbReference>
<dbReference type="Proteomes" id="UP001222325">
    <property type="component" value="Unassembled WGS sequence"/>
</dbReference>
<reference evidence="3" key="1">
    <citation type="submission" date="2023-03" db="EMBL/GenBank/DDBJ databases">
        <title>Massive genome expansion in bonnet fungi (Mycena s.s.) driven by repeated elements and novel gene families across ecological guilds.</title>
        <authorList>
            <consortium name="Lawrence Berkeley National Laboratory"/>
            <person name="Harder C.B."/>
            <person name="Miyauchi S."/>
            <person name="Viragh M."/>
            <person name="Kuo A."/>
            <person name="Thoen E."/>
            <person name="Andreopoulos B."/>
            <person name="Lu D."/>
            <person name="Skrede I."/>
            <person name="Drula E."/>
            <person name="Henrissat B."/>
            <person name="Morin E."/>
            <person name="Kohler A."/>
            <person name="Barry K."/>
            <person name="LaButti K."/>
            <person name="Morin E."/>
            <person name="Salamov A."/>
            <person name="Lipzen A."/>
            <person name="Mereny Z."/>
            <person name="Hegedus B."/>
            <person name="Baldrian P."/>
            <person name="Stursova M."/>
            <person name="Weitz H."/>
            <person name="Taylor A."/>
            <person name="Grigoriev I.V."/>
            <person name="Nagy L.G."/>
            <person name="Martin F."/>
            <person name="Kauserud H."/>
        </authorList>
    </citation>
    <scope>NUCLEOTIDE SEQUENCE</scope>
    <source>
        <strain evidence="3">CBHHK173m</strain>
    </source>
</reference>
<dbReference type="PANTHER" id="PTHR34814:SF1">
    <property type="entry name" value="NITROSOGUANIDINE RESISTANCE PROTEIN SNG1"/>
    <property type="match status" value="1"/>
</dbReference>
<evidence type="ECO:0000313" key="4">
    <source>
        <dbReference type="Proteomes" id="UP001222325"/>
    </source>
</evidence>
<feature type="transmembrane region" description="Helical" evidence="1">
    <location>
        <begin position="253"/>
        <end position="275"/>
    </location>
</feature>
<proteinExistence type="predicted"/>
<gene>
    <name evidence="3" type="ORF">B0H15DRAFT_542486</name>
</gene>
<comment type="caution">
    <text evidence="3">The sequence shown here is derived from an EMBL/GenBank/DDBJ whole genome shotgun (WGS) entry which is preliminary data.</text>
</comment>
<feature type="domain" description="DUF3533" evidence="2">
    <location>
        <begin position="67"/>
        <end position="429"/>
    </location>
</feature>
<evidence type="ECO:0000256" key="1">
    <source>
        <dbReference type="SAM" id="Phobius"/>
    </source>
</evidence>
<dbReference type="AlphaFoldDB" id="A0AAD6XTT6"/>
<keyword evidence="1" id="KW-0472">Membrane</keyword>
<feature type="transmembrane region" description="Helical" evidence="1">
    <location>
        <begin position="295"/>
        <end position="316"/>
    </location>
</feature>
<evidence type="ECO:0000313" key="3">
    <source>
        <dbReference type="EMBL" id="KAJ7099307.1"/>
    </source>
</evidence>